<keyword evidence="1" id="KW-0677">Repeat</keyword>
<dbReference type="Pfam" id="PF12796">
    <property type="entry name" value="Ank_2"/>
    <property type="match status" value="3"/>
</dbReference>
<dbReference type="EMBL" id="CABFOC020000046">
    <property type="protein sequence ID" value="CAH0054043.1"/>
    <property type="molecule type" value="Genomic_DNA"/>
</dbReference>
<keyword evidence="2 3" id="KW-0040">ANK repeat</keyword>
<feature type="repeat" description="ANK" evidence="3">
    <location>
        <begin position="215"/>
        <end position="238"/>
    </location>
</feature>
<evidence type="ECO:0000313" key="4">
    <source>
        <dbReference type="EMBL" id="CAH0054043.1"/>
    </source>
</evidence>
<dbReference type="Gene3D" id="1.25.40.20">
    <property type="entry name" value="Ankyrin repeat-containing domain"/>
    <property type="match status" value="4"/>
</dbReference>
<comment type="caution">
    <text evidence="4">The sequence shown here is derived from an EMBL/GenBank/DDBJ whole genome shotgun (WGS) entry which is preliminary data.</text>
</comment>
<protein>
    <submittedName>
        <fullName evidence="4">Uncharacterized protein</fullName>
    </submittedName>
</protein>
<evidence type="ECO:0000256" key="3">
    <source>
        <dbReference type="PROSITE-ProRule" id="PRU00023"/>
    </source>
</evidence>
<keyword evidence="5" id="KW-1185">Reference proteome</keyword>
<accession>A0A9N9ZES5</accession>
<sequence>MNLKGTAFGATQTYGALQLAACHGNILAARCLLAKGTDVNSYHELFGYPLYLSAYYGHGEIVQLLVENGADVHVAGNLGSILEAAADQGHQDVVRYLLGTELGKSPHHVNKSFMSACKGGHLSIVKGLLSHPFTDINFCFQYRQTCKFPLSVAIEHRQREISNFLLTQKGISLSTHFKGPYEHSLYKAAELGWADTLQIILGFNCVDPNARSRDTGASPLLVAIQQGHEHIVRILIDRDDVQPFTFHEQEPLFGAGKHCPIRRAILGDHGGILNLLLDRYNISPNTALRPHWSILRTACAADRESTVRSLLQRVDIDPNYRMNHETDAAPLYTACDRNHSSVIQALLNDRRTDPNLPFDKTSPLWRTLLHQCEQYTPLLRSFLRHPELRLDIEIPTSDSVYHYHYEFGVVDMVKQRPGADLLPRHDDEVDRWYDVVARGDTEEVKKLVESGELDPNCAIGEDGEPGAPLRRAVLSAARETVEFLLSLPQTDVNAGLSGSALSIAANEDDIQMMDLLLSDPRVDPNYQSPKMEGYRVEYPEAIGEGIGFVGYKLQKGHTGDETPLLIAAKRGHLSAVQRLLDDKRVKPAVRDLQGRTPLWWACHYRHATVVQALLNTADPGVNIQDVWGWAPLAVAVNTSRIDNVILLLEKNAQVSPEIPSSSYARPLHLAIQGGDEAIAQELLKDPTIDVNQRLYTDSDMARPWNPTPQEAAWSTRFAAITTMIRDYEDQHIIMEQREDQITAI</sequence>
<reference evidence="4" key="1">
    <citation type="submission" date="2021-10" db="EMBL/GenBank/DDBJ databases">
        <authorList>
            <person name="Piombo E."/>
        </authorList>
    </citation>
    <scope>NUCLEOTIDE SEQUENCE</scope>
</reference>
<dbReference type="AlphaFoldDB" id="A0A9N9ZES5"/>
<dbReference type="SUPFAM" id="SSF48403">
    <property type="entry name" value="Ankyrin repeat"/>
    <property type="match status" value="3"/>
</dbReference>
<proteinExistence type="predicted"/>
<dbReference type="PROSITE" id="PS50088">
    <property type="entry name" value="ANK_REPEAT"/>
    <property type="match status" value="2"/>
</dbReference>
<gene>
    <name evidence="4" type="ORF">CSOL1703_00015234</name>
</gene>
<dbReference type="SMART" id="SM00248">
    <property type="entry name" value="ANK"/>
    <property type="match status" value="13"/>
</dbReference>
<name>A0A9N9ZES5_9HYPO</name>
<organism evidence="4 5">
    <name type="scientific">Clonostachys solani</name>
    <dbReference type="NCBI Taxonomy" id="160281"/>
    <lineage>
        <taxon>Eukaryota</taxon>
        <taxon>Fungi</taxon>
        <taxon>Dikarya</taxon>
        <taxon>Ascomycota</taxon>
        <taxon>Pezizomycotina</taxon>
        <taxon>Sordariomycetes</taxon>
        <taxon>Hypocreomycetidae</taxon>
        <taxon>Hypocreales</taxon>
        <taxon>Bionectriaceae</taxon>
        <taxon>Clonostachys</taxon>
    </lineage>
</organism>
<dbReference type="PROSITE" id="PS50297">
    <property type="entry name" value="ANK_REP_REGION"/>
    <property type="match status" value="2"/>
</dbReference>
<evidence type="ECO:0000313" key="5">
    <source>
        <dbReference type="Proteomes" id="UP000775872"/>
    </source>
</evidence>
<dbReference type="Proteomes" id="UP000775872">
    <property type="component" value="Unassembled WGS sequence"/>
</dbReference>
<dbReference type="PANTHER" id="PTHR24198">
    <property type="entry name" value="ANKYRIN REPEAT AND PROTEIN KINASE DOMAIN-CONTAINING PROTEIN"/>
    <property type="match status" value="1"/>
</dbReference>
<dbReference type="InterPro" id="IPR002110">
    <property type="entry name" value="Ankyrin_rpt"/>
</dbReference>
<dbReference type="PANTHER" id="PTHR24198:SF165">
    <property type="entry name" value="ANKYRIN REPEAT-CONTAINING PROTEIN-RELATED"/>
    <property type="match status" value="1"/>
</dbReference>
<evidence type="ECO:0000256" key="2">
    <source>
        <dbReference type="ARBA" id="ARBA00023043"/>
    </source>
</evidence>
<evidence type="ECO:0000256" key="1">
    <source>
        <dbReference type="ARBA" id="ARBA00022737"/>
    </source>
</evidence>
<dbReference type="InterPro" id="IPR036770">
    <property type="entry name" value="Ankyrin_rpt-contain_sf"/>
</dbReference>
<dbReference type="OrthoDB" id="426293at2759"/>
<feature type="repeat" description="ANK" evidence="3">
    <location>
        <begin position="49"/>
        <end position="77"/>
    </location>
</feature>